<dbReference type="SUPFAM" id="SSF56672">
    <property type="entry name" value="DNA/RNA polymerases"/>
    <property type="match status" value="1"/>
</dbReference>
<gene>
    <name evidence="2" type="ORF">SLEP1_g42206</name>
</gene>
<dbReference type="InterPro" id="IPR043502">
    <property type="entry name" value="DNA/RNA_pol_sf"/>
</dbReference>
<sequence>MAPSQNSSYPYPSTLNVSNFVSLRLTPTNYLLWRTQMAALIESQDMQGFLDGEYVMPAAKITPTDSSDAEGPKEVPNPAYISWRRSNHLLRGWIIGTHFEEVLGIVVGLTTSCEVWDALEEAYAQDSQEREFNLTQAMTTLWKGNDSLTEYLRKFKNICDELAAMGKLVPDKTKAFWVLQGLGQGYENFVTTMLKPPVPPYREVVSLLKSHETRNQIHGFDSYNHPQVAFYGQRTNGNQNKRKGNGFNKFNSKGKSFFQGNGTNNTYNNASANYFSHAGNRNVGSNFTRNQPNNFNKQKAEAQNPIMESAIKCQICGKLNHIAMKCFNRFNHSYQEDDIPKALAAITIDDNQELEWHPDTGASIHMIGNSSKLNNLKPYHGQDAVMVGTSKPNKVIAFGQKAGGLHTLEDALEEGHRALFSTSTTGDGEKQSCSIPCGAPTIEQGKSACSEESSIPIEPKPVWSAFKHQGWTLAMHEELEALAKNDTWDLVPHTKDMNVVGSKWVLKTKLHADGSLERLKEHIVAKGFHQIAGVDFSETFYPVVKAGTSCTILAIATAKQWQIRQLDMKNAFLHGYLNEPVYMEQPLGFLDPKFPTHVCRLKHALYGLKQAPRAWFDRLSKFLFNIGDNSEFLELFISQLGQEFAIKDLGRLNFFLGIEVHYTSLGLILSQSKYALDILSKAQMEGCNSISTPMALKACSSHSSNDAFHDPTHYRSIFGALQYLTFTRPDLSFAVNYVCQFMNSPTIGNYQTVKWILRYVHGTLNYGLQILNQSSLDLYAFSDVDWAGCSLTHRSTSGYCTFLGSNCISWSVELDVSKKFGVVMKKMNPLVATPIPRLATLEQYY</sequence>
<accession>A0AAV5L9Q4</accession>
<dbReference type="InterPro" id="IPR013103">
    <property type="entry name" value="RVT_2"/>
</dbReference>
<keyword evidence="3" id="KW-1185">Reference proteome</keyword>
<dbReference type="Pfam" id="PF07727">
    <property type="entry name" value="RVT_2"/>
    <property type="match status" value="1"/>
</dbReference>
<feature type="domain" description="Reverse transcriptase Ty1/copia-type" evidence="1">
    <location>
        <begin position="485"/>
        <end position="627"/>
    </location>
</feature>
<protein>
    <recommendedName>
        <fullName evidence="1">Reverse transcriptase Ty1/copia-type domain-containing protein</fullName>
    </recommendedName>
</protein>
<evidence type="ECO:0000313" key="3">
    <source>
        <dbReference type="Proteomes" id="UP001054252"/>
    </source>
</evidence>
<dbReference type="Proteomes" id="UP001054252">
    <property type="component" value="Unassembled WGS sequence"/>
</dbReference>
<dbReference type="EMBL" id="BPVZ01000102">
    <property type="protein sequence ID" value="GKV33742.1"/>
    <property type="molecule type" value="Genomic_DNA"/>
</dbReference>
<reference evidence="2 3" key="1">
    <citation type="journal article" date="2021" name="Commun. Biol.">
        <title>The genome of Shorea leprosula (Dipterocarpaceae) highlights the ecological relevance of drought in aseasonal tropical rainforests.</title>
        <authorList>
            <person name="Ng K.K.S."/>
            <person name="Kobayashi M.J."/>
            <person name="Fawcett J.A."/>
            <person name="Hatakeyama M."/>
            <person name="Paape T."/>
            <person name="Ng C.H."/>
            <person name="Ang C.C."/>
            <person name="Tnah L.H."/>
            <person name="Lee C.T."/>
            <person name="Nishiyama T."/>
            <person name="Sese J."/>
            <person name="O'Brien M.J."/>
            <person name="Copetti D."/>
            <person name="Mohd Noor M.I."/>
            <person name="Ong R.C."/>
            <person name="Putra M."/>
            <person name="Sireger I.Z."/>
            <person name="Indrioko S."/>
            <person name="Kosugi Y."/>
            <person name="Izuno A."/>
            <person name="Isagi Y."/>
            <person name="Lee S.L."/>
            <person name="Shimizu K.K."/>
        </authorList>
    </citation>
    <scope>NUCLEOTIDE SEQUENCE [LARGE SCALE GENOMIC DNA]</scope>
    <source>
        <strain evidence="2">214</strain>
    </source>
</reference>
<evidence type="ECO:0000259" key="1">
    <source>
        <dbReference type="Pfam" id="PF07727"/>
    </source>
</evidence>
<evidence type="ECO:0000313" key="2">
    <source>
        <dbReference type="EMBL" id="GKV33742.1"/>
    </source>
</evidence>
<comment type="caution">
    <text evidence="2">The sequence shown here is derived from an EMBL/GenBank/DDBJ whole genome shotgun (WGS) entry which is preliminary data.</text>
</comment>
<name>A0AAV5L9Q4_9ROSI</name>
<proteinExistence type="predicted"/>
<dbReference type="PANTHER" id="PTHR47481">
    <property type="match status" value="1"/>
</dbReference>
<dbReference type="AlphaFoldDB" id="A0AAV5L9Q4"/>
<organism evidence="2 3">
    <name type="scientific">Rubroshorea leprosula</name>
    <dbReference type="NCBI Taxonomy" id="152421"/>
    <lineage>
        <taxon>Eukaryota</taxon>
        <taxon>Viridiplantae</taxon>
        <taxon>Streptophyta</taxon>
        <taxon>Embryophyta</taxon>
        <taxon>Tracheophyta</taxon>
        <taxon>Spermatophyta</taxon>
        <taxon>Magnoliopsida</taxon>
        <taxon>eudicotyledons</taxon>
        <taxon>Gunneridae</taxon>
        <taxon>Pentapetalae</taxon>
        <taxon>rosids</taxon>
        <taxon>malvids</taxon>
        <taxon>Malvales</taxon>
        <taxon>Dipterocarpaceae</taxon>
        <taxon>Rubroshorea</taxon>
    </lineage>
</organism>
<dbReference type="Pfam" id="PF14223">
    <property type="entry name" value="Retrotran_gag_2"/>
    <property type="match status" value="1"/>
</dbReference>
<dbReference type="PANTHER" id="PTHR47481:SF10">
    <property type="entry name" value="COPIA-LIKE POLYPROTEIN_RETROTRANSPOSON"/>
    <property type="match status" value="1"/>
</dbReference>